<proteinExistence type="predicted"/>
<dbReference type="Gene3D" id="2.10.25.10">
    <property type="entry name" value="Laminin"/>
    <property type="match status" value="1"/>
</dbReference>
<feature type="compositionally biased region" description="Basic and acidic residues" evidence="1">
    <location>
        <begin position="1124"/>
        <end position="1142"/>
    </location>
</feature>
<feature type="region of interest" description="Disordered" evidence="1">
    <location>
        <begin position="301"/>
        <end position="327"/>
    </location>
</feature>
<feature type="compositionally biased region" description="Basic residues" evidence="1">
    <location>
        <begin position="1316"/>
        <end position="1331"/>
    </location>
</feature>
<feature type="compositionally biased region" description="Basic and acidic residues" evidence="1">
    <location>
        <begin position="302"/>
        <end position="318"/>
    </location>
</feature>
<feature type="compositionally biased region" description="Low complexity" evidence="1">
    <location>
        <begin position="841"/>
        <end position="852"/>
    </location>
</feature>
<feature type="region of interest" description="Disordered" evidence="1">
    <location>
        <begin position="1274"/>
        <end position="1300"/>
    </location>
</feature>
<name>A0ABP1Q4S9_9HEXA</name>
<feature type="chain" id="PRO_5047520301" evidence="2">
    <location>
        <begin position="20"/>
        <end position="1383"/>
    </location>
</feature>
<feature type="compositionally biased region" description="Polar residues" evidence="1">
    <location>
        <begin position="229"/>
        <end position="241"/>
    </location>
</feature>
<feature type="region of interest" description="Disordered" evidence="1">
    <location>
        <begin position="814"/>
        <end position="853"/>
    </location>
</feature>
<sequence>MGTSLLTFIIISVPGLLSATCSSPSTYSPTPNSGYAESTMYNQFDSRQDGNVQGNFRKATVEEVMSWAEDYSPSRRSSPPLEQQEQRCENGWCAEDGSCSCNPCWSGPTCQEYVDRFSPRFLAEEPFFIVDSSTVITSVALPSSQYLDSMEGPQSVSQHAMPASSSFSSSSSTSGGPATVSHLNKGEIRNAKSTKTLFQPFSSSSLSSPPNFAAFAEPPVKSNLLDSNLSNDESKLRSSIMQRPEFPGGGSVPPPRSSPLFRIEAADDDLGLTCQLGQVGPAATCPCATPRYKVIGATTTYPDDRSLASTNHPEETDNNRPLQESSFYNSFPETNLSSFPFKSSSQYLRTGYTPSQHPQALCPNSWTTKCQLLDSIMFTADEETGDVFLQNGYHLQPGRYYFITLQVFALPVNSTGYKPWSEQIVATLYVKPSPQRDTEETSPQYLSESFEGMNVDDVKMDNAPQSSSSLETLETQEVDDDSVEDAGNDDKQHKQEGSHEEEDGEDKEGISLSRSKQVFNYHPLDDLEETGKISNKNNSAPALRDGLVELSEREPTDGEGITGKGIVEKSSYRSTRKQNENHLKLSLAHRMTNAKNKLPYALRADKPHFKYPMNSPVLDSVDTGDSAYEALISSNGYSSKRKKREVPEKPQFQMFISRVDSDGNNSTVLPLGVVTKLKLHIQIVSMLKPRDFTLEIRTLRAKEKNIRFVVLSAYVISIGSDISFDKSKTNLAPLMMSWKNSTVYDAVIWKWKNVKCEKDEQERQRFPSASVHNKTRWNNEIVIEFEIVAINSEEPGNVVNRWISSLSSAPWKLQEKSRVDKSDGHGESAIRHRESSDNLKSTPMPTSTTSQPFGKEFNVSLVSVSAYITLHNGRQSDHHQQQDGDNLETKSVEETRMKVRKESDDNAVGAIHSNVDKFSKGDDASSAEAENYYFDKLINKAQFSTTIMLPVNFSLGVGCNISKTSGSVNGGISDENGDPMKKRFRENRNVAEIDIQLEGPTEIPQGGWVSYVIKVHLNHSSQFQLRLEPVQGNEIQYQDTVSVSDIRVVRIGSHFSSCTNIPKKRGFHVTCRKLNGRKGDYCTVESPIMHYCPTVPKEMPKIHHGADEIKSSGSGEVSSNQVKNDSEEKWNNLVRKDGGKREEMSEEQENMLQFEGVIYGFPGSAPGSQFVLRAHVHVRNIEENMEPGQPRVTSPSTDGLGKNSFTLDKQKTLSGKIVHRKQKIRSKGPVSLDSSNTDFTDGKIPVMREFPAYHYRKRRSIFFERISNMSTKIVPTNNSGSESPQLSPRNNALSSLSDKINQRKVGEMEEKIGASAKKKTSHHVKRTRHSRSVAATDLGNPSSLNLHHFSTWESFVKVSRKAAAVSSNRVKKSKRSSTWSNLL</sequence>
<feature type="compositionally biased region" description="Basic and acidic residues" evidence="1">
    <location>
        <begin position="488"/>
        <end position="498"/>
    </location>
</feature>
<keyword evidence="4" id="KW-1185">Reference proteome</keyword>
<evidence type="ECO:0000256" key="1">
    <source>
        <dbReference type="SAM" id="MobiDB-lite"/>
    </source>
</evidence>
<evidence type="ECO:0000256" key="2">
    <source>
        <dbReference type="SAM" id="SignalP"/>
    </source>
</evidence>
<keyword evidence="2" id="KW-0732">Signal</keyword>
<comment type="caution">
    <text evidence="3">The sequence shown here is derived from an EMBL/GenBank/DDBJ whole genome shotgun (WGS) entry which is preliminary data.</text>
</comment>
<accession>A0ABP1Q4S9</accession>
<feature type="region of interest" description="Disordered" evidence="1">
    <location>
        <begin position="1312"/>
        <end position="1336"/>
    </location>
</feature>
<organism evidence="3 4">
    <name type="scientific">Orchesella dallaii</name>
    <dbReference type="NCBI Taxonomy" id="48710"/>
    <lineage>
        <taxon>Eukaryota</taxon>
        <taxon>Metazoa</taxon>
        <taxon>Ecdysozoa</taxon>
        <taxon>Arthropoda</taxon>
        <taxon>Hexapoda</taxon>
        <taxon>Collembola</taxon>
        <taxon>Entomobryomorpha</taxon>
        <taxon>Entomobryoidea</taxon>
        <taxon>Orchesellidae</taxon>
        <taxon>Orchesellinae</taxon>
        <taxon>Orchesella</taxon>
    </lineage>
</organism>
<evidence type="ECO:0000313" key="4">
    <source>
        <dbReference type="Proteomes" id="UP001642540"/>
    </source>
</evidence>
<gene>
    <name evidence="3" type="ORF">ODALV1_LOCUS5267</name>
</gene>
<feature type="region of interest" description="Disordered" evidence="1">
    <location>
        <begin position="454"/>
        <end position="516"/>
    </location>
</feature>
<feature type="compositionally biased region" description="Basic and acidic residues" evidence="1">
    <location>
        <begin position="814"/>
        <end position="837"/>
    </location>
</feature>
<feature type="region of interest" description="Disordered" evidence="1">
    <location>
        <begin position="229"/>
        <end position="259"/>
    </location>
</feature>
<feature type="compositionally biased region" description="Acidic residues" evidence="1">
    <location>
        <begin position="474"/>
        <end position="487"/>
    </location>
</feature>
<protein>
    <submittedName>
        <fullName evidence="3">Uncharacterized protein</fullName>
    </submittedName>
</protein>
<feature type="compositionally biased region" description="Polar residues" evidence="1">
    <location>
        <begin position="149"/>
        <end position="158"/>
    </location>
</feature>
<feature type="compositionally biased region" description="Polar residues" evidence="1">
    <location>
        <begin position="1111"/>
        <end position="1123"/>
    </location>
</feature>
<feature type="region of interest" description="Disordered" evidence="1">
    <location>
        <begin position="149"/>
        <end position="182"/>
    </location>
</feature>
<dbReference type="EMBL" id="CAXLJM020000015">
    <property type="protein sequence ID" value="CAL8082625.1"/>
    <property type="molecule type" value="Genomic_DNA"/>
</dbReference>
<feature type="compositionally biased region" description="Polar residues" evidence="1">
    <location>
        <begin position="1274"/>
        <end position="1299"/>
    </location>
</feature>
<evidence type="ECO:0000313" key="3">
    <source>
        <dbReference type="EMBL" id="CAL8082625.1"/>
    </source>
</evidence>
<feature type="compositionally biased region" description="Polar residues" evidence="1">
    <location>
        <begin position="1191"/>
        <end position="1205"/>
    </location>
</feature>
<feature type="region of interest" description="Disordered" evidence="1">
    <location>
        <begin position="1105"/>
        <end position="1142"/>
    </location>
</feature>
<feature type="compositionally biased region" description="Low complexity" evidence="1">
    <location>
        <begin position="164"/>
        <end position="174"/>
    </location>
</feature>
<feature type="signal peptide" evidence="2">
    <location>
        <begin position="1"/>
        <end position="19"/>
    </location>
</feature>
<dbReference type="Proteomes" id="UP001642540">
    <property type="component" value="Unassembled WGS sequence"/>
</dbReference>
<reference evidence="3 4" key="1">
    <citation type="submission" date="2024-08" db="EMBL/GenBank/DDBJ databases">
        <authorList>
            <person name="Cucini C."/>
            <person name="Frati F."/>
        </authorList>
    </citation>
    <scope>NUCLEOTIDE SEQUENCE [LARGE SCALE GENOMIC DNA]</scope>
</reference>
<feature type="region of interest" description="Disordered" evidence="1">
    <location>
        <begin position="1186"/>
        <end position="1205"/>
    </location>
</feature>